<feature type="compositionally biased region" description="Basic and acidic residues" evidence="1">
    <location>
        <begin position="162"/>
        <end position="171"/>
    </location>
</feature>
<proteinExistence type="predicted"/>
<feature type="domain" description="Helicase-associated" evidence="2">
    <location>
        <begin position="268"/>
        <end position="344"/>
    </location>
</feature>
<feature type="domain" description="Helicase-associated" evidence="2">
    <location>
        <begin position="1203"/>
        <end position="1271"/>
    </location>
</feature>
<evidence type="ECO:0000259" key="2">
    <source>
        <dbReference type="Pfam" id="PF03457"/>
    </source>
</evidence>
<feature type="compositionally biased region" description="Polar residues" evidence="1">
    <location>
        <begin position="32"/>
        <end position="47"/>
    </location>
</feature>
<dbReference type="InterPro" id="IPR005114">
    <property type="entry name" value="Helicase_assoc"/>
</dbReference>
<feature type="domain" description="Helicase-associated" evidence="2">
    <location>
        <begin position="1280"/>
        <end position="1345"/>
    </location>
</feature>
<feature type="domain" description="Helicase-associated" evidence="2">
    <location>
        <begin position="759"/>
        <end position="824"/>
    </location>
</feature>
<feature type="compositionally biased region" description="Polar residues" evidence="1">
    <location>
        <begin position="393"/>
        <end position="403"/>
    </location>
</feature>
<feature type="region of interest" description="Disordered" evidence="1">
    <location>
        <begin position="15"/>
        <end position="47"/>
    </location>
</feature>
<evidence type="ECO:0000256" key="1">
    <source>
        <dbReference type="SAM" id="MobiDB-lite"/>
    </source>
</evidence>
<sequence>MNKYMLEADKVGSEVAMNRTRHRPKSCGGTVGQSRSFDESSIASTPGSISLQSQGLLKFNGGKSITSTSTASPSADTMLAANNSNQENGMSLKYDVMYQALHGLLTGEPDVTDIKRGIGLSQTDSWDADDGKQKALHFDAGTHDSDKHALGTATKNRCSSRRAPEKKDPCIKKRKQKEAVIDYSQRFRPSKRLQTNKDAKCSPSGASVEKSLVTSCQQEVAFSSTGTQASPYEAKVTKTSSNRSDESSEEELPSFDAAREKSPPPPPKTFEERLEGIKEYKRTFGHCNIPESYGSESDPTLGKWCTDVRSTYTAFETRSVLPKGLVPIRKSLNVQKLRSLRNAGFQLSAGIKRNGVVKRYSRPPPSLAEVMVMAKDYPCLSTAASAATGRPGKTSTSTKTNRSLPFDDGMKESLSFKGQNGNFGGPSYCENIQQSGTDQHLSHRCSASQIGYDEYSKDPPPPLGQMEERLRHLQDAGFPLDEIMAMKEAQTKKIVQFNNETNSKASSNRTQQAQNINFYNSRIGAGYERHFVGTMAQHESDGFVKDSTGRSIPVISPAPTRTAMQVAPPEEETFSVLATNHDANSYCSTFSPVSNSTPLERLALQRPNEKEAPMLMVAGAGAGSGAGYNMPLPTNQNLQSSNNTAQSNAIASAICTNSSLSVQTQLNHSTFAQSNEMKLREKSSVDPALAKLYNDIRSSFTTFQSTAGIPTGLTETRVKCLEDAVMQLFSGVQEQGSNQTNKIIPSQTMTTARPLPKAKTFDECANDLLIFKAKFGHCNVPFDYLDLGIWVNDIRLAFKELEKLPGLPETMIATRLKRLQDIGFIFDLCEYAHNKDAKKKLLSAINVRDGVILQTPMAFEEIAHNSPTFPRVESNTASKVSAAAIRDANILLQSATKMRNVAVNNSTKINDRFISTPPLIYKEPLHDAKKLRNEYGTVDTCAKASEVFIHPLRGCESRLNCTKQKPVDEPTKASGSSSTRSNRTFEEYLNDINIFKSKYGHCDIPENYLENPSLGRWCQDLKSKYEAFQKGTTGLHKDLSFSRIKSLEDAGFQFSAESNVVNPTEVTDKSAATLPAKKKSDTHSSTTSGKREYKTFDQRIDDLIEFKKKTGHCNVPYAHVAYKKDPSLGSWCCDIRSAYKAMKKGKARRNALTESKIKRLEEIKFKFHLDKRATRTKKPPKPKVGTATLTTRGTLRKRRIKRSFDQRVEDLKDFKKIHGHCNVPYSHAPDPSLGTWCSEMRKGYKVIKADSEGRRNGLNVDKIKRLEDIGFQWCIRAVKDFEERVKELLNHKDKRGHCNVSKKENPSLYEWCHNKRVGYVAFLKGSGRCHALTENRVKRLNEIGFNWMISQTVSRATTQSKSKTSKDHILCMKQTKSKLFEDLITANSKAFEEKIDDLNALKSKFGHCNVPKGYSNDPVLDKWCMDIRSGYRIVMKDTKGSEHVLDGLASQRIQLLKDIGFRLIV</sequence>
<dbReference type="Pfam" id="PF03457">
    <property type="entry name" value="HA"/>
    <property type="match status" value="7"/>
</dbReference>
<feature type="domain" description="Helicase-associated" evidence="2">
    <location>
        <begin position="1095"/>
        <end position="1165"/>
    </location>
</feature>
<dbReference type="PANTHER" id="PTHR33418:SF1">
    <property type="entry name" value="HELICASE-ASSOCIATED DOMAIN-CONTAINING PROTEIN"/>
    <property type="match status" value="1"/>
</dbReference>
<organism evidence="3">
    <name type="scientific">Chaetoceros debilis</name>
    <dbReference type="NCBI Taxonomy" id="122233"/>
    <lineage>
        <taxon>Eukaryota</taxon>
        <taxon>Sar</taxon>
        <taxon>Stramenopiles</taxon>
        <taxon>Ochrophyta</taxon>
        <taxon>Bacillariophyta</taxon>
        <taxon>Coscinodiscophyceae</taxon>
        <taxon>Chaetocerotophycidae</taxon>
        <taxon>Chaetocerotales</taxon>
        <taxon>Chaetocerotaceae</taxon>
        <taxon>Chaetoceros</taxon>
    </lineage>
</organism>
<protein>
    <recommendedName>
        <fullName evidence="2">Helicase-associated domain-containing protein</fullName>
    </recommendedName>
</protein>
<dbReference type="Gene3D" id="6.10.140.530">
    <property type="match status" value="3"/>
</dbReference>
<feature type="region of interest" description="Disordered" evidence="1">
    <location>
        <begin position="142"/>
        <end position="205"/>
    </location>
</feature>
<feature type="region of interest" description="Disordered" evidence="1">
    <location>
        <begin position="223"/>
        <end position="270"/>
    </location>
</feature>
<gene>
    <name evidence="3" type="ORF">CDEB00056_LOCUS8132</name>
</gene>
<dbReference type="EMBL" id="HBIO01010476">
    <property type="protein sequence ID" value="CAE0463291.1"/>
    <property type="molecule type" value="Transcribed_RNA"/>
</dbReference>
<dbReference type="PANTHER" id="PTHR33418">
    <property type="entry name" value="HELICASE-ASSOCIATED"/>
    <property type="match status" value="1"/>
</dbReference>
<feature type="region of interest" description="Disordered" evidence="1">
    <location>
        <begin position="384"/>
        <end position="406"/>
    </location>
</feature>
<accession>A0A7S3V7X2</accession>
<evidence type="ECO:0000313" key="3">
    <source>
        <dbReference type="EMBL" id="CAE0463291.1"/>
    </source>
</evidence>
<reference evidence="3" key="1">
    <citation type="submission" date="2021-01" db="EMBL/GenBank/DDBJ databases">
        <authorList>
            <person name="Corre E."/>
            <person name="Pelletier E."/>
            <person name="Niang G."/>
            <person name="Scheremetjew M."/>
            <person name="Finn R."/>
            <person name="Kale V."/>
            <person name="Holt S."/>
            <person name="Cochrane G."/>
            <person name="Meng A."/>
            <person name="Brown T."/>
            <person name="Cohen L."/>
        </authorList>
    </citation>
    <scope>NUCLEOTIDE SEQUENCE</scope>
    <source>
        <strain evidence="3">MM31A-1</strain>
    </source>
</reference>
<name>A0A7S3V7X2_9STRA</name>
<feature type="region of interest" description="Disordered" evidence="1">
    <location>
        <begin position="1066"/>
        <end position="1091"/>
    </location>
</feature>
<feature type="domain" description="Helicase-associated" evidence="2">
    <location>
        <begin position="983"/>
        <end position="1052"/>
    </location>
</feature>
<feature type="domain" description="Helicase-associated" evidence="2">
    <location>
        <begin position="1389"/>
        <end position="1461"/>
    </location>
</feature>